<accession>Q6Z859</accession>
<reference evidence="2" key="2">
    <citation type="journal article" date="2008" name="Nucleic Acids Res.">
        <title>The rice annotation project database (RAP-DB): 2008 update.</title>
        <authorList>
            <consortium name="The rice annotation project (RAP)"/>
        </authorList>
    </citation>
    <scope>GENOME REANNOTATION</scope>
    <source>
        <strain evidence="2">cv. Nipponbare</strain>
    </source>
</reference>
<sequence length="128" mass="14149">MQTPADAFAVDAHSVLRIDLFIESASIPMSNLVHNLPNLIVNRWRSPLAQIQQQLPYLVTTAATSAMTVGGSNVHRRWERANLESGDGRAAGVLGFGIVQPAAAELGFLFENFIYIFCDFFCFCMWLA</sequence>
<dbReference type="AlphaFoldDB" id="Q6Z859"/>
<reference evidence="2" key="1">
    <citation type="journal article" date="2005" name="Nature">
        <title>The map-based sequence of the rice genome.</title>
        <authorList>
            <consortium name="International rice genome sequencing project (IRGSP)"/>
            <person name="Matsumoto T."/>
            <person name="Wu J."/>
            <person name="Kanamori H."/>
            <person name="Katayose Y."/>
            <person name="Fujisawa M."/>
            <person name="Namiki N."/>
            <person name="Mizuno H."/>
            <person name="Yamamoto K."/>
            <person name="Antonio B.A."/>
            <person name="Baba T."/>
            <person name="Sakata K."/>
            <person name="Nagamura Y."/>
            <person name="Aoki H."/>
            <person name="Arikawa K."/>
            <person name="Arita K."/>
            <person name="Bito T."/>
            <person name="Chiden Y."/>
            <person name="Fujitsuka N."/>
            <person name="Fukunaka R."/>
            <person name="Hamada M."/>
            <person name="Harada C."/>
            <person name="Hayashi A."/>
            <person name="Hijishita S."/>
            <person name="Honda M."/>
            <person name="Hosokawa S."/>
            <person name="Ichikawa Y."/>
            <person name="Idonuma A."/>
            <person name="Iijima M."/>
            <person name="Ikeda M."/>
            <person name="Ikeno M."/>
            <person name="Ito K."/>
            <person name="Ito S."/>
            <person name="Ito T."/>
            <person name="Ito Y."/>
            <person name="Ito Y."/>
            <person name="Iwabuchi A."/>
            <person name="Kamiya K."/>
            <person name="Karasawa W."/>
            <person name="Kurita K."/>
            <person name="Katagiri S."/>
            <person name="Kikuta A."/>
            <person name="Kobayashi H."/>
            <person name="Kobayashi N."/>
            <person name="Machita K."/>
            <person name="Maehara T."/>
            <person name="Masukawa M."/>
            <person name="Mizubayashi T."/>
            <person name="Mukai Y."/>
            <person name="Nagasaki H."/>
            <person name="Nagata Y."/>
            <person name="Naito S."/>
            <person name="Nakashima M."/>
            <person name="Nakama Y."/>
            <person name="Nakamichi Y."/>
            <person name="Nakamura M."/>
            <person name="Meguro A."/>
            <person name="Negishi M."/>
            <person name="Ohta I."/>
            <person name="Ohta T."/>
            <person name="Okamoto M."/>
            <person name="Ono N."/>
            <person name="Saji S."/>
            <person name="Sakaguchi M."/>
            <person name="Sakai K."/>
            <person name="Shibata M."/>
            <person name="Shimokawa T."/>
            <person name="Song J."/>
            <person name="Takazaki Y."/>
            <person name="Terasawa K."/>
            <person name="Tsugane M."/>
            <person name="Tsuji K."/>
            <person name="Ueda S."/>
            <person name="Waki K."/>
            <person name="Yamagata H."/>
            <person name="Yamamoto M."/>
            <person name="Yamamoto S."/>
            <person name="Yamane H."/>
            <person name="Yoshiki S."/>
            <person name="Yoshihara R."/>
            <person name="Yukawa K."/>
            <person name="Zhong H."/>
            <person name="Yano M."/>
            <person name="Yuan Q."/>
            <person name="Ouyang S."/>
            <person name="Liu J."/>
            <person name="Jones K.M."/>
            <person name="Gansberger K."/>
            <person name="Moffat K."/>
            <person name="Hill J."/>
            <person name="Bera J."/>
            <person name="Fadrosh D."/>
            <person name="Jin S."/>
            <person name="Johri S."/>
            <person name="Kim M."/>
            <person name="Overton L."/>
            <person name="Reardon M."/>
            <person name="Tsitrin T."/>
            <person name="Vuong H."/>
            <person name="Weaver B."/>
            <person name="Ciecko A."/>
            <person name="Tallon L."/>
            <person name="Jackson J."/>
            <person name="Pai G."/>
            <person name="Aken S.V."/>
            <person name="Utterback T."/>
            <person name="Reidmuller S."/>
            <person name="Feldblyum T."/>
            <person name="Hsiao J."/>
            <person name="Zismann V."/>
            <person name="Iobst S."/>
            <person name="de Vazeille A.R."/>
            <person name="Buell C.R."/>
            <person name="Ying K."/>
            <person name="Li Y."/>
            <person name="Lu T."/>
            <person name="Huang Y."/>
            <person name="Zhao Q."/>
            <person name="Feng Q."/>
            <person name="Zhang L."/>
            <person name="Zhu J."/>
            <person name="Weng Q."/>
            <person name="Mu J."/>
            <person name="Lu Y."/>
            <person name="Fan D."/>
            <person name="Liu Y."/>
            <person name="Guan J."/>
            <person name="Zhang Y."/>
            <person name="Yu S."/>
            <person name="Liu X."/>
            <person name="Zhang Y."/>
            <person name="Hong G."/>
            <person name="Han B."/>
            <person name="Choisne N."/>
            <person name="Demange N."/>
            <person name="Orjeda G."/>
            <person name="Samain S."/>
            <person name="Cattolico L."/>
            <person name="Pelletier E."/>
            <person name="Couloux A."/>
            <person name="Segurens B."/>
            <person name="Wincker P."/>
            <person name="D'Hont A."/>
            <person name="Scarpelli C."/>
            <person name="Weissenbach J."/>
            <person name="Salanoubat M."/>
            <person name="Quetier F."/>
            <person name="Yu Y."/>
            <person name="Kim H.R."/>
            <person name="Rambo T."/>
            <person name="Currie J."/>
            <person name="Collura K."/>
            <person name="Luo M."/>
            <person name="Yang T."/>
            <person name="Ammiraju J.S.S."/>
            <person name="Engler F."/>
            <person name="Soderlund C."/>
            <person name="Wing R.A."/>
            <person name="Palmer L.E."/>
            <person name="de la Bastide M."/>
            <person name="Spiegel L."/>
            <person name="Nascimento L."/>
            <person name="Zutavern T."/>
            <person name="O'Shaughnessy A."/>
            <person name="Dike S."/>
            <person name="Dedhia N."/>
            <person name="Preston R."/>
            <person name="Balija V."/>
            <person name="McCombie W.R."/>
            <person name="Chow T."/>
            <person name="Chen H."/>
            <person name="Chung M."/>
            <person name="Chen C."/>
            <person name="Shaw J."/>
            <person name="Wu H."/>
            <person name="Hsiao K."/>
            <person name="Chao Y."/>
            <person name="Chu M."/>
            <person name="Cheng C."/>
            <person name="Hour A."/>
            <person name="Lee P."/>
            <person name="Lin S."/>
            <person name="Lin Y."/>
            <person name="Liou J."/>
            <person name="Liu S."/>
            <person name="Hsing Y."/>
            <person name="Raghuvanshi S."/>
            <person name="Mohanty A."/>
            <person name="Bharti A.K."/>
            <person name="Gaur A."/>
            <person name="Gupta V."/>
            <person name="Kumar D."/>
            <person name="Ravi V."/>
            <person name="Vij S."/>
            <person name="Kapur A."/>
            <person name="Khurana P."/>
            <person name="Khurana P."/>
            <person name="Khurana J.P."/>
            <person name="Tyagi A.K."/>
            <person name="Gaikwad K."/>
            <person name="Singh A."/>
            <person name="Dalal V."/>
            <person name="Srivastava S."/>
            <person name="Dixit A."/>
            <person name="Pal A.K."/>
            <person name="Ghazi I.A."/>
            <person name="Yadav M."/>
            <person name="Pandit A."/>
            <person name="Bhargava A."/>
            <person name="Sureshbabu K."/>
            <person name="Batra K."/>
            <person name="Sharma T.R."/>
            <person name="Mohapatra T."/>
            <person name="Singh N.K."/>
            <person name="Messing J."/>
            <person name="Nelson A.B."/>
            <person name="Fuks G."/>
            <person name="Kavchok S."/>
            <person name="Keizer G."/>
            <person name="Linton E."/>
            <person name="Llaca V."/>
            <person name="Song R."/>
            <person name="Tanyolac B."/>
            <person name="Young S."/>
            <person name="Ho-Il K."/>
            <person name="Hahn J.H."/>
            <person name="Sangsakoo G."/>
            <person name="Vanavichit A."/>
            <person name="de Mattos Luiz.A.T."/>
            <person name="Zimmer P.D."/>
            <person name="Malone G."/>
            <person name="Dellagostin O."/>
            <person name="de Oliveira A.C."/>
            <person name="Bevan M."/>
            <person name="Bancroft I."/>
            <person name="Minx P."/>
            <person name="Cordum H."/>
            <person name="Wilson R."/>
            <person name="Cheng Z."/>
            <person name="Jin W."/>
            <person name="Jiang J."/>
            <person name="Leong S.A."/>
            <person name="Iwama H."/>
            <person name="Gojobori T."/>
            <person name="Itoh T."/>
            <person name="Niimura Y."/>
            <person name="Fujii Y."/>
            <person name="Habara T."/>
            <person name="Sakai H."/>
            <person name="Sato Y."/>
            <person name="Wilson G."/>
            <person name="Kumar K."/>
            <person name="McCouch S."/>
            <person name="Juretic N."/>
            <person name="Hoen D."/>
            <person name="Wright S."/>
            <person name="Bruskiewich R."/>
            <person name="Bureau T."/>
            <person name="Miyao A."/>
            <person name="Hirochika H."/>
            <person name="Nishikawa T."/>
            <person name="Kadowaki K."/>
            <person name="Sugiura M."/>
            <person name="Burr B."/>
            <person name="Sasaki T."/>
        </authorList>
    </citation>
    <scope>NUCLEOTIDE SEQUENCE [LARGE SCALE GENOMIC DNA]</scope>
    <source>
        <strain evidence="2">cv. Nipponbare</strain>
    </source>
</reference>
<proteinExistence type="predicted"/>
<evidence type="ECO:0000313" key="1">
    <source>
        <dbReference type="EMBL" id="BAD15702.1"/>
    </source>
</evidence>
<organism evidence="1 2">
    <name type="scientific">Oryza sativa subsp. japonica</name>
    <name type="common">Rice</name>
    <dbReference type="NCBI Taxonomy" id="39947"/>
    <lineage>
        <taxon>Eukaryota</taxon>
        <taxon>Viridiplantae</taxon>
        <taxon>Streptophyta</taxon>
        <taxon>Embryophyta</taxon>
        <taxon>Tracheophyta</taxon>
        <taxon>Spermatophyta</taxon>
        <taxon>Magnoliopsida</taxon>
        <taxon>Liliopsida</taxon>
        <taxon>Poales</taxon>
        <taxon>Poaceae</taxon>
        <taxon>BOP clade</taxon>
        <taxon>Oryzoideae</taxon>
        <taxon>Oryzeae</taxon>
        <taxon>Oryzinae</taxon>
        <taxon>Oryza</taxon>
        <taxon>Oryza sativa</taxon>
    </lineage>
</organism>
<evidence type="ECO:0000313" key="2">
    <source>
        <dbReference type="Proteomes" id="UP000000763"/>
    </source>
</evidence>
<dbReference type="Proteomes" id="UP000000763">
    <property type="component" value="Chromosome 2"/>
</dbReference>
<gene>
    <name evidence="1" type="primary">P0572D06.5</name>
</gene>
<dbReference type="EMBL" id="AP004798">
    <property type="protein sequence ID" value="BAD15702.1"/>
    <property type="molecule type" value="Genomic_DNA"/>
</dbReference>
<protein>
    <submittedName>
        <fullName evidence="1">Uncharacterized protein</fullName>
    </submittedName>
</protein>
<name>Q6Z859_ORYSJ</name>